<accession>A0A1I5UP75</accession>
<proteinExistence type="predicted"/>
<feature type="domain" description="Tetratrico peptide repeat group 5" evidence="1">
    <location>
        <begin position="70"/>
        <end position="167"/>
    </location>
</feature>
<dbReference type="Pfam" id="PF12688">
    <property type="entry name" value="TPR_5"/>
    <property type="match status" value="1"/>
</dbReference>
<dbReference type="InterPro" id="IPR041656">
    <property type="entry name" value="TPR_5"/>
</dbReference>
<evidence type="ECO:0000313" key="3">
    <source>
        <dbReference type="Proteomes" id="UP000198734"/>
    </source>
</evidence>
<dbReference type="Gene3D" id="1.25.40.10">
    <property type="entry name" value="Tetratricopeptide repeat domain"/>
    <property type="match status" value="1"/>
</dbReference>
<dbReference type="Proteomes" id="UP000198734">
    <property type="component" value="Unassembled WGS sequence"/>
</dbReference>
<organism evidence="2 3">
    <name type="scientific">Psychrobacillus psychrotolerans</name>
    <dbReference type="NCBI Taxonomy" id="126156"/>
    <lineage>
        <taxon>Bacteria</taxon>
        <taxon>Bacillati</taxon>
        <taxon>Bacillota</taxon>
        <taxon>Bacilli</taxon>
        <taxon>Bacillales</taxon>
        <taxon>Bacillaceae</taxon>
        <taxon>Psychrobacillus</taxon>
    </lineage>
</organism>
<dbReference type="STRING" id="126156.SAMN05421670_0481"/>
<reference evidence="3" key="1">
    <citation type="submission" date="2016-10" db="EMBL/GenBank/DDBJ databases">
        <authorList>
            <person name="Varghese N."/>
            <person name="Submissions S."/>
        </authorList>
    </citation>
    <scope>NUCLEOTIDE SEQUENCE [LARGE SCALE GENOMIC DNA]</scope>
    <source>
        <strain evidence="3">DSM 11706</strain>
    </source>
</reference>
<dbReference type="EMBL" id="FOXU01000001">
    <property type="protein sequence ID" value="SFP97049.1"/>
    <property type="molecule type" value="Genomic_DNA"/>
</dbReference>
<sequence length="386" mass="44497">MNKYDEDLNCSQITVEIAEYIQNFSTTMKGLSEMEESLKAALEMRRDGDLFGSNKLLIELVLQHPDHAILHYECACSFDVLAQEEEAIPFYGRALELGLSDKEAVNAYTQLGSLYRLHGRLMESENVLMTGMMRFGDVGLLKIFYAFTMYDLGKPGEAMRWMTHAILDAAVDQEIFLNHRVISYLGSNLDVQNIMKSPITWVNSGNKALEDEKSIVEKVEAVLKVFEPTYFHGAWVFEFEHYDLHFTDLDDETRRAAVAAFAIMVGIWETESASSFMPQHERKYSGDYDPSEPHFELNGYISSFYSNYKTVQQEFPVMTAYIVGCLDAIDKKSKIGLEQKFPEIDSILFRQFRKEILLPSRQIKKKLPPFEDFLEEIGWNLSYRAW</sequence>
<dbReference type="InterPro" id="IPR011990">
    <property type="entry name" value="TPR-like_helical_dom_sf"/>
</dbReference>
<evidence type="ECO:0000259" key="1">
    <source>
        <dbReference type="Pfam" id="PF12688"/>
    </source>
</evidence>
<keyword evidence="3" id="KW-1185">Reference proteome</keyword>
<protein>
    <submittedName>
        <fullName evidence="2">Tetratrico peptide repeat-containing protein</fullName>
    </submittedName>
</protein>
<dbReference type="RefSeq" id="WP_093533829.1">
    <property type="nucleotide sequence ID" value="NZ_FOXU01000001.1"/>
</dbReference>
<dbReference type="AlphaFoldDB" id="A0A1I5UP75"/>
<dbReference type="OrthoDB" id="193829at2"/>
<name>A0A1I5UP75_9BACI</name>
<dbReference type="SUPFAM" id="SSF48452">
    <property type="entry name" value="TPR-like"/>
    <property type="match status" value="1"/>
</dbReference>
<evidence type="ECO:0000313" key="2">
    <source>
        <dbReference type="EMBL" id="SFP97049.1"/>
    </source>
</evidence>
<gene>
    <name evidence="2" type="ORF">SAMN05421670_0481</name>
</gene>